<evidence type="ECO:0000256" key="1">
    <source>
        <dbReference type="SAM" id="MobiDB-lite"/>
    </source>
</evidence>
<dbReference type="Proteomes" id="UP000578449">
    <property type="component" value="Unassembled WGS sequence"/>
</dbReference>
<comment type="caution">
    <text evidence="2">The sequence shown here is derived from an EMBL/GenBank/DDBJ whole genome shotgun (WGS) entry which is preliminary data.</text>
</comment>
<evidence type="ECO:0000313" key="2">
    <source>
        <dbReference type="EMBL" id="MBB5139571.1"/>
    </source>
</evidence>
<dbReference type="EMBL" id="JACHGN010000030">
    <property type="protein sequence ID" value="MBB5139571.1"/>
    <property type="molecule type" value="Genomic_DNA"/>
</dbReference>
<gene>
    <name evidence="2" type="ORF">HNP84_009334</name>
</gene>
<protein>
    <submittedName>
        <fullName evidence="2">Uncharacterized protein</fullName>
    </submittedName>
</protein>
<keyword evidence="3" id="KW-1185">Reference proteome</keyword>
<evidence type="ECO:0000313" key="3">
    <source>
        <dbReference type="Proteomes" id="UP000578449"/>
    </source>
</evidence>
<accession>A0A840PP61</accession>
<feature type="compositionally biased region" description="Gly residues" evidence="1">
    <location>
        <begin position="73"/>
        <end position="82"/>
    </location>
</feature>
<dbReference type="RefSeq" id="WP_185056410.1">
    <property type="nucleotide sequence ID" value="NZ_BAABIX010000032.1"/>
</dbReference>
<dbReference type="AlphaFoldDB" id="A0A840PP61"/>
<proteinExistence type="predicted"/>
<sequence length="117" mass="12435">MIEADLRGRVRFGRSGVRFSEGQERLAADPQMLGLLAEFTEPRGQGVDVGLGLLDLAGQGLLAGIQPVQEPGSGIGRAGIGPGHVHRQDGVEGVRRRDITSVIAQYTRDSELDGRCS</sequence>
<organism evidence="2 3">
    <name type="scientific">Thermocatellispora tengchongensis</name>
    <dbReference type="NCBI Taxonomy" id="1073253"/>
    <lineage>
        <taxon>Bacteria</taxon>
        <taxon>Bacillati</taxon>
        <taxon>Actinomycetota</taxon>
        <taxon>Actinomycetes</taxon>
        <taxon>Streptosporangiales</taxon>
        <taxon>Streptosporangiaceae</taxon>
        <taxon>Thermocatellispora</taxon>
    </lineage>
</organism>
<feature type="region of interest" description="Disordered" evidence="1">
    <location>
        <begin position="73"/>
        <end position="92"/>
    </location>
</feature>
<reference evidence="2 3" key="1">
    <citation type="submission" date="2020-08" db="EMBL/GenBank/DDBJ databases">
        <title>Genomic Encyclopedia of Type Strains, Phase IV (KMG-IV): sequencing the most valuable type-strain genomes for metagenomic binning, comparative biology and taxonomic classification.</title>
        <authorList>
            <person name="Goeker M."/>
        </authorList>
    </citation>
    <scope>NUCLEOTIDE SEQUENCE [LARGE SCALE GENOMIC DNA]</scope>
    <source>
        <strain evidence="2 3">DSM 45615</strain>
    </source>
</reference>
<name>A0A840PP61_9ACTN</name>